<gene>
    <name evidence="3" type="ORF">GCM10007854_08530</name>
</gene>
<dbReference type="Pfam" id="PF03544">
    <property type="entry name" value="TonB_C"/>
    <property type="match status" value="1"/>
</dbReference>
<reference evidence="3" key="2">
    <citation type="submission" date="2023-01" db="EMBL/GenBank/DDBJ databases">
        <title>Draft genome sequence of Algimonas porphyrae strain NBRC 108216.</title>
        <authorList>
            <person name="Sun Q."/>
            <person name="Mori K."/>
        </authorList>
    </citation>
    <scope>NUCLEOTIDE SEQUENCE</scope>
    <source>
        <strain evidence="3">NBRC 108216</strain>
    </source>
</reference>
<sequence length="207" mass="23694">MSFLRWLAIIPAAFVTVVLFVLMMSLISEEFKPEDKLDLEAFEINPKVEDLKILERETKIAEIKKIETPPPPPQIERQKADRPSEPIAVVEGAIPEFEAPTIDRSQFQIAVSDRDAQPLVRIPPQMPARAEKSGHCRMRFDVSPEGQPFNIQATYCTQDLFRRNSVRSVERWKYNPKIQDGRPIGRKGVETKITFQLADERGNVIPE</sequence>
<name>A0ABQ5UZA9_9PROT</name>
<reference evidence="3" key="1">
    <citation type="journal article" date="2014" name="Int. J. Syst. Evol. Microbiol.">
        <title>Complete genome of a new Firmicutes species belonging to the dominant human colonic microbiota ('Ruminococcus bicirculans') reveals two chromosomes and a selective capacity to utilize plant glucans.</title>
        <authorList>
            <consortium name="NISC Comparative Sequencing Program"/>
            <person name="Wegmann U."/>
            <person name="Louis P."/>
            <person name="Goesmann A."/>
            <person name="Henrissat B."/>
            <person name="Duncan S.H."/>
            <person name="Flint H.J."/>
        </authorList>
    </citation>
    <scope>NUCLEOTIDE SEQUENCE</scope>
    <source>
        <strain evidence="3">NBRC 108216</strain>
    </source>
</reference>
<dbReference type="SUPFAM" id="SSF74653">
    <property type="entry name" value="TolA/TonB C-terminal domain"/>
    <property type="match status" value="1"/>
</dbReference>
<evidence type="ECO:0000256" key="1">
    <source>
        <dbReference type="SAM" id="Phobius"/>
    </source>
</evidence>
<keyword evidence="1" id="KW-0812">Transmembrane</keyword>
<feature type="domain" description="TonB C-terminal" evidence="2">
    <location>
        <begin position="124"/>
        <end position="197"/>
    </location>
</feature>
<evidence type="ECO:0000259" key="2">
    <source>
        <dbReference type="Pfam" id="PF03544"/>
    </source>
</evidence>
<keyword evidence="4" id="KW-1185">Reference proteome</keyword>
<dbReference type="Proteomes" id="UP001161390">
    <property type="component" value="Unassembled WGS sequence"/>
</dbReference>
<dbReference type="EMBL" id="BSNJ01000002">
    <property type="protein sequence ID" value="GLQ19898.1"/>
    <property type="molecule type" value="Genomic_DNA"/>
</dbReference>
<dbReference type="RefSeq" id="WP_284369977.1">
    <property type="nucleotide sequence ID" value="NZ_BSNJ01000002.1"/>
</dbReference>
<evidence type="ECO:0000313" key="4">
    <source>
        <dbReference type="Proteomes" id="UP001161390"/>
    </source>
</evidence>
<organism evidence="3 4">
    <name type="scientific">Algimonas porphyrae</name>
    <dbReference type="NCBI Taxonomy" id="1128113"/>
    <lineage>
        <taxon>Bacteria</taxon>
        <taxon>Pseudomonadati</taxon>
        <taxon>Pseudomonadota</taxon>
        <taxon>Alphaproteobacteria</taxon>
        <taxon>Maricaulales</taxon>
        <taxon>Robiginitomaculaceae</taxon>
        <taxon>Algimonas</taxon>
    </lineage>
</organism>
<dbReference type="InterPro" id="IPR037682">
    <property type="entry name" value="TonB_C"/>
</dbReference>
<accession>A0ABQ5UZA9</accession>
<keyword evidence="1" id="KW-0472">Membrane</keyword>
<dbReference type="Gene3D" id="3.30.1150.10">
    <property type="match status" value="1"/>
</dbReference>
<feature type="transmembrane region" description="Helical" evidence="1">
    <location>
        <begin position="6"/>
        <end position="27"/>
    </location>
</feature>
<evidence type="ECO:0000313" key="3">
    <source>
        <dbReference type="EMBL" id="GLQ19898.1"/>
    </source>
</evidence>
<keyword evidence="1" id="KW-1133">Transmembrane helix</keyword>
<proteinExistence type="predicted"/>
<comment type="caution">
    <text evidence="3">The sequence shown here is derived from an EMBL/GenBank/DDBJ whole genome shotgun (WGS) entry which is preliminary data.</text>
</comment>
<protein>
    <recommendedName>
        <fullName evidence="2">TonB C-terminal domain-containing protein</fullName>
    </recommendedName>
</protein>